<dbReference type="PATRIC" id="fig|1121405.3.peg.893"/>
<dbReference type="STRING" id="897.B2D07_01140"/>
<evidence type="ECO:0000256" key="8">
    <source>
        <dbReference type="ARBA" id="ARBA00033408"/>
    </source>
</evidence>
<evidence type="ECO:0000256" key="6">
    <source>
        <dbReference type="ARBA" id="ARBA00022840"/>
    </source>
</evidence>
<dbReference type="Gene3D" id="3.40.50.300">
    <property type="entry name" value="P-loop containing nucleotide triphosphate hydrolases"/>
    <property type="match status" value="2"/>
</dbReference>
<comment type="caution">
    <text evidence="12">The sequence shown here is derived from an EMBL/GenBank/DDBJ whole genome shotgun (WGS) entry which is preliminary data.</text>
</comment>
<keyword evidence="7 9" id="KW-0234">DNA repair</keyword>
<dbReference type="eggNOG" id="COG0497">
    <property type="taxonomic scope" value="Bacteria"/>
</dbReference>
<dbReference type="CDD" id="cd03241">
    <property type="entry name" value="ABC_RecN"/>
    <property type="match status" value="2"/>
</dbReference>
<keyword evidence="10" id="KW-0175">Coiled coil</keyword>
<evidence type="ECO:0000256" key="1">
    <source>
        <dbReference type="ARBA" id="ARBA00003618"/>
    </source>
</evidence>
<dbReference type="SUPFAM" id="SSF52540">
    <property type="entry name" value="P-loop containing nucleoside triphosphate hydrolases"/>
    <property type="match status" value="2"/>
</dbReference>
<dbReference type="GO" id="GO:0006310">
    <property type="term" value="P:DNA recombination"/>
    <property type="evidence" value="ECO:0007669"/>
    <property type="project" value="InterPro"/>
</dbReference>
<dbReference type="Proteomes" id="UP000014977">
    <property type="component" value="Unassembled WGS sequence"/>
</dbReference>
<dbReference type="Pfam" id="PF02463">
    <property type="entry name" value="SMC_N"/>
    <property type="match status" value="1"/>
</dbReference>
<keyword evidence="6" id="KW-0067">ATP-binding</keyword>
<accession>S7U0N8</accession>
<proteinExistence type="inferred from homology"/>
<dbReference type="EMBL" id="ATHJ01000062">
    <property type="protein sequence ID" value="EPR42892.1"/>
    <property type="molecule type" value="Genomic_DNA"/>
</dbReference>
<dbReference type="PANTHER" id="PTHR11059">
    <property type="entry name" value="DNA REPAIR PROTEIN RECN"/>
    <property type="match status" value="1"/>
</dbReference>
<dbReference type="GO" id="GO:0005524">
    <property type="term" value="F:ATP binding"/>
    <property type="evidence" value="ECO:0007669"/>
    <property type="project" value="UniProtKB-KW"/>
</dbReference>
<evidence type="ECO:0000313" key="13">
    <source>
        <dbReference type="Proteomes" id="UP000014977"/>
    </source>
</evidence>
<gene>
    <name evidence="12" type="ORF">dsmv_1475</name>
</gene>
<comment type="function">
    <text evidence="1 9">May be involved in recombinational repair of damaged DNA.</text>
</comment>
<dbReference type="GO" id="GO:0009432">
    <property type="term" value="P:SOS response"/>
    <property type="evidence" value="ECO:0007669"/>
    <property type="project" value="TreeGrafter"/>
</dbReference>
<dbReference type="AlphaFoldDB" id="S7U0N8"/>
<evidence type="ECO:0000259" key="11">
    <source>
        <dbReference type="Pfam" id="PF02463"/>
    </source>
</evidence>
<dbReference type="GO" id="GO:0006281">
    <property type="term" value="P:DNA repair"/>
    <property type="evidence" value="ECO:0007669"/>
    <property type="project" value="UniProtKB-KW"/>
</dbReference>
<reference evidence="12 13" key="1">
    <citation type="journal article" date="2013" name="Genome Announc.">
        <title>Draft genome sequences for three mercury-methylating, sulfate-reducing bacteria.</title>
        <authorList>
            <person name="Brown S.D."/>
            <person name="Hurt R.A.Jr."/>
            <person name="Gilmour C.C."/>
            <person name="Elias D.A."/>
        </authorList>
    </citation>
    <scope>NUCLEOTIDE SEQUENCE [LARGE SCALE GENOMIC DNA]</scope>
    <source>
        <strain evidence="12 13">DSM 2059</strain>
    </source>
</reference>
<feature type="domain" description="RecF/RecN/SMC N-terminal" evidence="11">
    <location>
        <begin position="1"/>
        <end position="519"/>
    </location>
</feature>
<evidence type="ECO:0000256" key="10">
    <source>
        <dbReference type="SAM" id="Coils"/>
    </source>
</evidence>
<dbReference type="GO" id="GO:0043590">
    <property type="term" value="C:bacterial nucleoid"/>
    <property type="evidence" value="ECO:0007669"/>
    <property type="project" value="TreeGrafter"/>
</dbReference>
<dbReference type="InterPro" id="IPR027417">
    <property type="entry name" value="P-loop_NTPase"/>
</dbReference>
<evidence type="ECO:0000256" key="4">
    <source>
        <dbReference type="ARBA" id="ARBA00022741"/>
    </source>
</evidence>
<keyword evidence="4" id="KW-0547">Nucleotide-binding</keyword>
<protein>
    <recommendedName>
        <fullName evidence="3 9">DNA repair protein RecN</fullName>
    </recommendedName>
    <alternativeName>
        <fullName evidence="8 9">Recombination protein N</fullName>
    </alternativeName>
</protein>
<name>S7U0N8_DESML</name>
<dbReference type="RefSeq" id="WP_020875859.1">
    <property type="nucleotide sequence ID" value="NZ_ATHJ01000062.1"/>
</dbReference>
<evidence type="ECO:0000256" key="9">
    <source>
        <dbReference type="PIRNR" id="PIRNR003128"/>
    </source>
</evidence>
<evidence type="ECO:0000256" key="7">
    <source>
        <dbReference type="ARBA" id="ARBA00023204"/>
    </source>
</evidence>
<dbReference type="InterPro" id="IPR004604">
    <property type="entry name" value="DNA_recomb/repair_RecN"/>
</dbReference>
<keyword evidence="13" id="KW-1185">Reference proteome</keyword>
<dbReference type="OrthoDB" id="9806954at2"/>
<dbReference type="InterPro" id="IPR003395">
    <property type="entry name" value="RecF/RecN/SMC_N"/>
</dbReference>
<evidence type="ECO:0000256" key="3">
    <source>
        <dbReference type="ARBA" id="ARBA00021315"/>
    </source>
</evidence>
<dbReference type="PIRSF" id="PIRSF003128">
    <property type="entry name" value="RecN"/>
    <property type="match status" value="1"/>
</dbReference>
<evidence type="ECO:0000256" key="5">
    <source>
        <dbReference type="ARBA" id="ARBA00022763"/>
    </source>
</evidence>
<feature type="coiled-coil region" evidence="10">
    <location>
        <begin position="328"/>
        <end position="355"/>
    </location>
</feature>
<organism evidence="12 13">
    <name type="scientific">Desulfococcus multivorans DSM 2059</name>
    <dbReference type="NCBI Taxonomy" id="1121405"/>
    <lineage>
        <taxon>Bacteria</taxon>
        <taxon>Pseudomonadati</taxon>
        <taxon>Thermodesulfobacteriota</taxon>
        <taxon>Desulfobacteria</taxon>
        <taxon>Desulfobacterales</taxon>
        <taxon>Desulfococcaceae</taxon>
        <taxon>Desulfococcus</taxon>
    </lineage>
</organism>
<evidence type="ECO:0000256" key="2">
    <source>
        <dbReference type="ARBA" id="ARBA00009441"/>
    </source>
</evidence>
<dbReference type="PANTHER" id="PTHR11059:SF0">
    <property type="entry name" value="DNA REPAIR PROTEIN RECN"/>
    <property type="match status" value="1"/>
</dbReference>
<dbReference type="FunFam" id="3.40.50.300:FF:000356">
    <property type="entry name" value="DNA repair protein RecN"/>
    <property type="match status" value="1"/>
</dbReference>
<comment type="similarity">
    <text evidence="2 9">Belongs to the RecN family.</text>
</comment>
<keyword evidence="5 9" id="KW-0227">DNA damage</keyword>
<dbReference type="NCBIfam" id="TIGR00634">
    <property type="entry name" value="recN"/>
    <property type="match status" value="1"/>
</dbReference>
<sequence length="566" mass="62452">MLRELSIKNFAIIDDLRIRFDAGLTIMSGETGAGKSIIINAMNLILGSRAATAFIRTGEESAEIEAFFDVDESSSTANVMAANDLDPAEGLLIRRIIAQNNRHRIYINHRLATIRLLTAISENLASISGQHAHQGLLDATQHLLILDRFGGLMSLRKVVAERFGRIQPLIRKVAALKAKQARRTEEIDLLTFQRQEILSADIQADEDVRLERELLLLKNKEMLFETVNSGIEALYSGQGAVVERLIEIRKQLEKVARIDPELIPRAEGLADATFRIEDIVEGLRGYLSAINVDEGRLEAVDDRLNRLRLLMRKYGGSLASVTERLTEIDRALAGIDGLSDEIAAAEERLVRDRQVLLTTARELSRRRADIGRDLAGKVEAELERLRMAGTRFQVEMSRIPTTEATHPELVWEEGAVGETGIDRAVFMMAPNVGEALKPLSSIASGGELSRVVLALKAILAATASVETLIFDEVDAGVGGGVAEIVGRKLAALAGHHQVLCITHLPQIAKFGDHHFAIAKNVHEGRTRTVIQPLNEAERIRELARMLGGVEMTQATLDHAREMFENR</sequence>
<evidence type="ECO:0000313" key="12">
    <source>
        <dbReference type="EMBL" id="EPR42892.1"/>
    </source>
</evidence>